<reference evidence="1 2" key="1">
    <citation type="journal article" date="2022" name="Plant J.">
        <title>Chromosome-level genome of Camellia lanceoleosa provides a valuable resource for understanding genome evolution and self-incompatibility.</title>
        <authorList>
            <person name="Gong W."/>
            <person name="Xiao S."/>
            <person name="Wang L."/>
            <person name="Liao Z."/>
            <person name="Chang Y."/>
            <person name="Mo W."/>
            <person name="Hu G."/>
            <person name="Li W."/>
            <person name="Zhao G."/>
            <person name="Zhu H."/>
            <person name="Hu X."/>
            <person name="Ji K."/>
            <person name="Xiang X."/>
            <person name="Song Q."/>
            <person name="Yuan D."/>
            <person name="Jin S."/>
            <person name="Zhang L."/>
        </authorList>
    </citation>
    <scope>NUCLEOTIDE SEQUENCE [LARGE SCALE GENOMIC DNA]</scope>
    <source>
        <strain evidence="1">SQ_2022a</strain>
    </source>
</reference>
<evidence type="ECO:0000313" key="2">
    <source>
        <dbReference type="Proteomes" id="UP001060215"/>
    </source>
</evidence>
<dbReference type="EMBL" id="CM045763">
    <property type="protein sequence ID" value="KAI8023868.1"/>
    <property type="molecule type" value="Genomic_DNA"/>
</dbReference>
<organism evidence="1 2">
    <name type="scientific">Camellia lanceoleosa</name>
    <dbReference type="NCBI Taxonomy" id="1840588"/>
    <lineage>
        <taxon>Eukaryota</taxon>
        <taxon>Viridiplantae</taxon>
        <taxon>Streptophyta</taxon>
        <taxon>Embryophyta</taxon>
        <taxon>Tracheophyta</taxon>
        <taxon>Spermatophyta</taxon>
        <taxon>Magnoliopsida</taxon>
        <taxon>eudicotyledons</taxon>
        <taxon>Gunneridae</taxon>
        <taxon>Pentapetalae</taxon>
        <taxon>asterids</taxon>
        <taxon>Ericales</taxon>
        <taxon>Theaceae</taxon>
        <taxon>Camellia</taxon>
    </lineage>
</organism>
<keyword evidence="1" id="KW-0648">Protein biosynthesis</keyword>
<comment type="caution">
    <text evidence="1">The sequence shown here is derived from an EMBL/GenBank/DDBJ whole genome shotgun (WGS) entry which is preliminary data.</text>
</comment>
<protein>
    <submittedName>
        <fullName evidence="1">Eukaryotic translation initiation factor 4G</fullName>
    </submittedName>
</protein>
<keyword evidence="2" id="KW-1185">Reference proteome</keyword>
<proteinExistence type="predicted"/>
<keyword evidence="1" id="KW-0396">Initiation factor</keyword>
<dbReference type="Proteomes" id="UP001060215">
    <property type="component" value="Chromosome 6"/>
</dbReference>
<accession>A0ACC0IE64</accession>
<sequence length="1944" mass="211768">MSHNQSRAERSDSSQFRKSARSGNSSQPRTFSGGTGKGGGGTAPPLSSINSSSSSNRSFKKPNNAQGGQSRVSGVAVNSDSNNSSAARSLQNGSHLQPPVHVDPSVTGVTVKPATDMATQKSARAIPKAPSSQSAAVSSDTTVPATPSKGDASKSSFSLQFGSISPSFMNGMQIPARTNSAPPNLDEQKRDQARHDASRAVPTFPIPSVPKQQMLRKDGGSGDQSSTGEAHQMSKAKRDVQILPTPPVAQTQKASVHPIPGVSVQMPFDQQQVPVQFGGPNPQIQSQGMTATSLPMPFPMGNASQLQQQVFVPSVQPHPLPPQGIMHQGRGLNFTPQMGPQLPQLGNLGIGINPQFTQPQAGKLGPPRKPVKITHPDTHEELRLGRRVDTFMDGGSSGPRSHPNAPQSQPITSVPPPHTISYYSNYNPNPLYFPGPSSVPLNSNPINPSSQPQRFGYSVSQSPQTVSFMNPSAHNSYANKNSSIVHGNAEPSSLEHSRDVHNAISSAPLASVQVTVKPAAGPHVEKLAVSSLPAISSPSVEKGEPPKFQQKPGETRSIHLQRDSETRVEHSSHQPKPGPELMPPSLPVADEQSSAASPFSVEGTVSNSVSSASLAPLEESAPVMTHSAEGRRRETISRSDSIKDQQKKQTKKGHSQSQHQVSGQSTSILGLPSHSLEHTNSFNSGTAETVHTKTSPSSTSTSGGIMEVESTRELLSANSAASPDAPELRSDIDVQGSTCESSKTFGTSVVVDSLDTEHRARQSDSSPQDELIKLETPGTNEQGGIMLNEGPKQNKNSSGTSSESVSLKSAEVVNHTKPNSVPNVTTNSNEVGSLEVGQKDLEEPVDHCKKDDVVNDNLVMPLVPDATNAKTSSSSPSLSNHSNGDETTSISDAPFSRSDSLGSREAVVTKSVLPDKEAAPVSTIQSVSEPTLKHEGEGTEDINAGLVSLPAAGSKDKPLPELNRSKSTVAKGKKKRKEILQKADALGTTSDLYMAYKGPDGKKDAVASSESMASTSSINLKEVPVDVKDDVVSSENGGQSKAEPDDWEDAADISTRRLKHLGEDGNGVMAKKYSRDFLLKFREQYTNLPKGFECTPDVSEALTVSNVNASHESYPSPGRISDRPSGGSRSDRRGGGMDDDDKWSKLPSPITPGRDPDWMVMGNPRGQTPAQYAGGILSGPMQSLGSQGGMQRNTPDSDRWQRATSFQKGLIPSPHTPVPVMHKAEKKYEVGKITDEEEAKQRQLKAILNKLTPQNFEKLFEQVKAVNIDNTGTLTGVISQIFDKALMEPTFCEMYADFCFHLSRELPDFSEDNEKITFKRLLLNKCQEEFERGEREQEEADKADQEGEVEQSKEQREEKRTQARRRMLGNIRLIGELYKKKMLTERIMHECIMKLLGQYQNPDEEDIEALCKLMSTIGEMIDHPKAKEHMDAYFDRMSKLSNNMKLSSRVRFMLKDSIDLRKNKWQQRRKVEGPKKIEEVHRDAAQERQGQAGRGVRGPGINSSVRNRQPMDFGPRGSSMLSSPNAQMGGYRALPTQLRSIGNQDFRLEDRHSFENRTLSVPLSQRPIAEDSITLGPQGGLARGMSNRGQPSMLNIPSADAPSPGDSRRIATGLSGYSPVSDRTVYGREDLMPKYIQDKFVVSSYEQSSVQDRNMHHGNRDPRNADHSVDRSLPTSPTIRGQRPTFTQNVSSDKVWPEEHLRDRSISAIREYYSAKDEKEVALCVKELNAPSFHPTMVSIWVTDSFERKDLERDLLAKLLIDLSKPQDGTLNQDNLIRGFESVLATLEDAVNDAPMAGEFLGRIFAKVILENVIPFPEIGQLIYEGGEEQGRLVEIGLAAEVVGTILETIKSEKGDSLMNEIRTSPSLKLEKFRPPDLKRSLRQASFKLTNVGIMLAKRGGEEKKEAVEDEEVVEEKQWRPELQDMKEKRGGPKVTMTELNERR</sequence>
<gene>
    <name evidence="1" type="ORF">LOK49_LG03G02689</name>
</gene>
<name>A0ACC0IE64_9ERIC</name>
<evidence type="ECO:0000313" key="1">
    <source>
        <dbReference type="EMBL" id="KAI8023868.1"/>
    </source>
</evidence>